<accession>A0A4R1AT55</accession>
<keyword evidence="2" id="KW-1185">Reference proteome</keyword>
<organism evidence="1 2">
    <name type="scientific">Cytobacillus praedii</name>
    <dbReference type="NCBI Taxonomy" id="1742358"/>
    <lineage>
        <taxon>Bacteria</taxon>
        <taxon>Bacillati</taxon>
        <taxon>Bacillota</taxon>
        <taxon>Bacilli</taxon>
        <taxon>Bacillales</taxon>
        <taxon>Bacillaceae</taxon>
        <taxon>Cytobacillus</taxon>
    </lineage>
</organism>
<comment type="caution">
    <text evidence="1">The sequence shown here is derived from an EMBL/GenBank/DDBJ whole genome shotgun (WGS) entry which is preliminary data.</text>
</comment>
<dbReference type="AlphaFoldDB" id="A0A4R1AT55"/>
<evidence type="ECO:0000313" key="1">
    <source>
        <dbReference type="EMBL" id="TCJ01086.1"/>
    </source>
</evidence>
<dbReference type="Proteomes" id="UP000293846">
    <property type="component" value="Unassembled WGS sequence"/>
</dbReference>
<protein>
    <submittedName>
        <fullName evidence="1">Uncharacterized protein</fullName>
    </submittedName>
</protein>
<name>A0A4R1AT55_9BACI</name>
<proteinExistence type="predicted"/>
<dbReference type="EMBL" id="SJTH01000084">
    <property type="protein sequence ID" value="TCJ01086.1"/>
    <property type="molecule type" value="Genomic_DNA"/>
</dbReference>
<sequence>MAKKNTDIKFSTMKQKAKEVNLMEQYAFDDDTTLSFYPIFPPTLIEEMISNISTVLTKEGDELQLSEDMMHKFIIFHCIRKFTHLSKQLKAETFSGQLTEMEAIIDSGYFEKIVDEVFLSKEIHKVFDAMTKISSNYMFLEKMTQKMHDEVSKLELKNKHIFENLNLNKSENNVVN</sequence>
<reference evidence="1 2" key="1">
    <citation type="submission" date="2019-03" db="EMBL/GenBank/DDBJ databases">
        <authorList>
            <person name="Jensen L."/>
            <person name="Storgaard J."/>
            <person name="Sulaj E."/>
            <person name="Schramm A."/>
            <person name="Marshall I.P.G."/>
        </authorList>
    </citation>
    <scope>NUCLEOTIDE SEQUENCE [LARGE SCALE GENOMIC DNA]</scope>
    <source>
        <strain evidence="1 2">2017H2G3</strain>
    </source>
</reference>
<dbReference type="OrthoDB" id="2974736at2"/>
<dbReference type="RefSeq" id="WP_131239345.1">
    <property type="nucleotide sequence ID" value="NZ_SJTH01000084.1"/>
</dbReference>
<gene>
    <name evidence="1" type="ORF">E0Y62_25810</name>
</gene>
<evidence type="ECO:0000313" key="2">
    <source>
        <dbReference type="Proteomes" id="UP000293846"/>
    </source>
</evidence>